<feature type="region of interest" description="Disordered" evidence="4">
    <location>
        <begin position="1"/>
        <end position="20"/>
    </location>
</feature>
<dbReference type="EMBL" id="WKEW01000192">
    <property type="protein sequence ID" value="MCF5060940.1"/>
    <property type="molecule type" value="Genomic_DNA"/>
</dbReference>
<keyword evidence="2" id="KW-0233">DNA recombination</keyword>
<dbReference type="CDD" id="cd00338">
    <property type="entry name" value="Ser_Recombinase"/>
    <property type="match status" value="1"/>
</dbReference>
<dbReference type="SUPFAM" id="SSF53041">
    <property type="entry name" value="Resolvase-like"/>
    <property type="match status" value="1"/>
</dbReference>
<dbReference type="GO" id="GO:0000150">
    <property type="term" value="F:DNA strand exchange activity"/>
    <property type="evidence" value="ECO:0007669"/>
    <property type="project" value="InterPro"/>
</dbReference>
<dbReference type="Proteomes" id="UP000814172">
    <property type="component" value="Unassembled WGS sequence"/>
</dbReference>
<keyword evidence="1" id="KW-0238">DNA-binding</keyword>
<evidence type="ECO:0000256" key="1">
    <source>
        <dbReference type="ARBA" id="ARBA00023125"/>
    </source>
</evidence>
<dbReference type="Pfam" id="PF07508">
    <property type="entry name" value="Recombinase"/>
    <property type="match status" value="1"/>
</dbReference>
<evidence type="ECO:0000313" key="6">
    <source>
        <dbReference type="EMBL" id="MCF5060940.1"/>
    </source>
</evidence>
<name>A0AAW5AJI5_9PSED</name>
<dbReference type="SMART" id="SM00857">
    <property type="entry name" value="Resolvase"/>
    <property type="match status" value="1"/>
</dbReference>
<protein>
    <submittedName>
        <fullName evidence="6">Recombinase family protein</fullName>
    </submittedName>
</protein>
<feature type="coiled-coil region" evidence="3">
    <location>
        <begin position="411"/>
        <end position="438"/>
    </location>
</feature>
<dbReference type="PANTHER" id="PTHR30461:SF2">
    <property type="entry name" value="SERINE RECOMBINASE PINE-RELATED"/>
    <property type="match status" value="1"/>
</dbReference>
<dbReference type="Gene3D" id="3.90.1750.20">
    <property type="entry name" value="Putative Large Serine Recombinase, Chain B, Domain 2"/>
    <property type="match status" value="1"/>
</dbReference>
<accession>A0AAW5AJI5</accession>
<dbReference type="Pfam" id="PF00239">
    <property type="entry name" value="Resolvase"/>
    <property type="match status" value="1"/>
</dbReference>
<dbReference type="InterPro" id="IPR006119">
    <property type="entry name" value="Resolv_N"/>
</dbReference>
<keyword evidence="7" id="KW-1185">Reference proteome</keyword>
<dbReference type="InterPro" id="IPR038109">
    <property type="entry name" value="DNA_bind_recomb_sf"/>
</dbReference>
<dbReference type="GO" id="GO:0003677">
    <property type="term" value="F:DNA binding"/>
    <property type="evidence" value="ECO:0007669"/>
    <property type="project" value="UniProtKB-KW"/>
</dbReference>
<feature type="compositionally biased region" description="Acidic residues" evidence="4">
    <location>
        <begin position="533"/>
        <end position="544"/>
    </location>
</feature>
<dbReference type="Gene3D" id="3.40.50.1390">
    <property type="entry name" value="Resolvase, N-terminal catalytic domain"/>
    <property type="match status" value="1"/>
</dbReference>
<organism evidence="6 7">
    <name type="scientific">Pseudomonas proteolytica</name>
    <dbReference type="NCBI Taxonomy" id="219574"/>
    <lineage>
        <taxon>Bacteria</taxon>
        <taxon>Pseudomonadati</taxon>
        <taxon>Pseudomonadota</taxon>
        <taxon>Gammaproteobacteria</taxon>
        <taxon>Pseudomonadales</taxon>
        <taxon>Pseudomonadaceae</taxon>
        <taxon>Pseudomonas</taxon>
    </lineage>
</organism>
<evidence type="ECO:0000256" key="3">
    <source>
        <dbReference type="SAM" id="Coils"/>
    </source>
</evidence>
<evidence type="ECO:0000256" key="2">
    <source>
        <dbReference type="ARBA" id="ARBA00023172"/>
    </source>
</evidence>
<feature type="region of interest" description="Disordered" evidence="4">
    <location>
        <begin position="523"/>
        <end position="552"/>
    </location>
</feature>
<dbReference type="InterPro" id="IPR036162">
    <property type="entry name" value="Resolvase-like_N_sf"/>
</dbReference>
<dbReference type="PANTHER" id="PTHR30461">
    <property type="entry name" value="DNA-INVERTASE FROM LAMBDOID PROPHAGE"/>
    <property type="match status" value="1"/>
</dbReference>
<evidence type="ECO:0000259" key="5">
    <source>
        <dbReference type="PROSITE" id="PS51736"/>
    </source>
</evidence>
<feature type="domain" description="Resolvase/invertase-type recombinase catalytic" evidence="5">
    <location>
        <begin position="22"/>
        <end position="183"/>
    </location>
</feature>
<gene>
    <name evidence="6" type="ORF">GIW75_28835</name>
</gene>
<dbReference type="InterPro" id="IPR050639">
    <property type="entry name" value="SSR_resolvase"/>
</dbReference>
<reference evidence="6 7" key="1">
    <citation type="submission" date="2019-11" db="EMBL/GenBank/DDBJ databases">
        <title>Epiphytic Pseudomonas syringae from cherry orchards.</title>
        <authorList>
            <person name="Hulin M.T."/>
        </authorList>
    </citation>
    <scope>NUCLEOTIDE SEQUENCE [LARGE SCALE GENOMIC DNA]</scope>
    <source>
        <strain evidence="6 7">PA-6-9F</strain>
    </source>
</reference>
<keyword evidence="3" id="KW-0175">Coiled coil</keyword>
<sequence length="552" mass="61593">MLSFQPVDTGRTPVKTPPQKKQAISYVRFSDARQRVGSSVERQEKMIADWLAQHPDYEVSQLRYKDLAKSGFHGEHIDAGGGFGDLLVAVQEGEIRAGDVVLVEAIDRAGRLSPMRMLKQIISPILEAGVSIITLDDNTEYTEASLEGSQIFLLVAKIQAAHGYSKLLSERVSASYESRRKQARENRVTPKRMTPVWLNSDGSVRENVVPWIKTAFELYVSGVGKTTIAKRLRDSGVPELAKTSGFGVGHWLRNQAVIGKWEVLIDTADHHVIDDVYPVIIEPSLFYKAQIQFEMKKTTRPAKTARHFLVGLVKCGTCGKNYIIQNKYGKPHSMRCITRANQQACSNSHNVPKPVLDKIYSYTSVKAALEAIAQQQMGVNDKEIVTREAELHELSKKVASLLQTVDAVGFMPELATKLKEAQKAREAAENALVILRSTVVAPPAQGWNEMGKLWTLEAEDSQRLAAMLRTVGYSITVNADGQITSSHSNGVYRYDGVDRRQDKYKLMAGERLILVSKGNEADYPYHEPFQSDEPAESVWDEADYADLHQQHQ</sequence>
<dbReference type="InterPro" id="IPR025827">
    <property type="entry name" value="Zn_ribbon_recom_dom"/>
</dbReference>
<evidence type="ECO:0000313" key="7">
    <source>
        <dbReference type="Proteomes" id="UP000814172"/>
    </source>
</evidence>
<dbReference type="AlphaFoldDB" id="A0AAW5AJI5"/>
<dbReference type="PROSITE" id="PS51736">
    <property type="entry name" value="RECOMBINASES_3"/>
    <property type="match status" value="1"/>
</dbReference>
<evidence type="ECO:0000256" key="4">
    <source>
        <dbReference type="SAM" id="MobiDB-lite"/>
    </source>
</evidence>
<dbReference type="InterPro" id="IPR011109">
    <property type="entry name" value="DNA_bind_recombinase_dom"/>
</dbReference>
<dbReference type="Pfam" id="PF13408">
    <property type="entry name" value="Zn_ribbon_recom"/>
    <property type="match status" value="1"/>
</dbReference>
<proteinExistence type="predicted"/>
<comment type="caution">
    <text evidence="6">The sequence shown here is derived from an EMBL/GenBank/DDBJ whole genome shotgun (WGS) entry which is preliminary data.</text>
</comment>